<comment type="caution">
    <text evidence="1">The sequence shown here is derived from an EMBL/GenBank/DDBJ whole genome shotgun (WGS) entry which is preliminary data.</text>
</comment>
<protein>
    <submittedName>
        <fullName evidence="1">ATPase</fullName>
    </submittedName>
</protein>
<name>A0AC61RIJ8_9BACT</name>
<sequence length="288" mass="32176">MKSILIADAGSTKIEWTLINFRGEILCSFITVGLNALLANRQDMDNIFNDVKEMFLNTQVIDNIYYYGAGCATLEICNKIEMSLRYCWKDAEIFVGSDLLAAARSLFGQDEGVACILGTGSNSCLYNGEKIVDHIPSLGYILGDEGSGAALGKRLLGDILKKQLPGKIITDFMVEYKESLPHVLDTVYRKVSPNRYLASFVPFLHKNLWCHEVYSLVLVEFIAFFKRNVVMYEVSNNVDIRFTGSVAFHFEKILKEAALAVGCKVTEVTEKPMQGLVGYHSLKMSGYE</sequence>
<reference evidence="1" key="1">
    <citation type="submission" date="2019-04" db="EMBL/GenBank/DDBJ databases">
        <title>Microbes associate with the intestines of laboratory mice.</title>
        <authorList>
            <person name="Navarre W."/>
            <person name="Wong E."/>
            <person name="Huang K."/>
            <person name="Tropini C."/>
            <person name="Ng K."/>
            <person name="Yu B."/>
        </authorList>
    </citation>
    <scope>NUCLEOTIDE SEQUENCE</scope>
    <source>
        <strain evidence="1">NM04_E33</strain>
    </source>
</reference>
<proteinExistence type="predicted"/>
<evidence type="ECO:0000313" key="1">
    <source>
        <dbReference type="EMBL" id="TGY77086.1"/>
    </source>
</evidence>
<organism evidence="1 2">
    <name type="scientific">Lepagella muris</name>
    <dbReference type="NCBI Taxonomy" id="3032870"/>
    <lineage>
        <taxon>Bacteria</taxon>
        <taxon>Pseudomonadati</taxon>
        <taxon>Bacteroidota</taxon>
        <taxon>Bacteroidia</taxon>
        <taxon>Bacteroidales</taxon>
        <taxon>Muribaculaceae</taxon>
        <taxon>Lepagella</taxon>
    </lineage>
</organism>
<dbReference type="Proteomes" id="UP000306319">
    <property type="component" value="Unassembled WGS sequence"/>
</dbReference>
<keyword evidence="2" id="KW-1185">Reference proteome</keyword>
<gene>
    <name evidence="1" type="ORF">E5331_15925</name>
</gene>
<dbReference type="EMBL" id="SRYB01000030">
    <property type="protein sequence ID" value="TGY77086.1"/>
    <property type="molecule type" value="Genomic_DNA"/>
</dbReference>
<evidence type="ECO:0000313" key="2">
    <source>
        <dbReference type="Proteomes" id="UP000306319"/>
    </source>
</evidence>
<accession>A0AC61RIJ8</accession>